<name>A0A1X7V245_AMPQE</name>
<evidence type="ECO:0008006" key="2">
    <source>
        <dbReference type="Google" id="ProtNLM"/>
    </source>
</evidence>
<protein>
    <recommendedName>
        <fullName evidence="2">Helitron helicase-like domain-containing protein</fullName>
    </recommendedName>
</protein>
<sequence length="111" mass="13156">YIIESKQVLDDANNFIWRQRPYDSGITAAQARDPRCLKEYVRKDKAYRFIKNIRGSPPYYQRTFYDLLAMDYAVRVEFQLRGSPHAHCVIWIKDAPKFGVDPEEKVCEMSF</sequence>
<dbReference type="AlphaFoldDB" id="A0A1X7V245"/>
<evidence type="ECO:0000313" key="1">
    <source>
        <dbReference type="EnsemblMetazoa" id="Aqu2.1.34078_001"/>
    </source>
</evidence>
<reference evidence="1" key="1">
    <citation type="submission" date="2017-05" db="UniProtKB">
        <authorList>
            <consortium name="EnsemblMetazoa"/>
        </authorList>
    </citation>
    <scope>IDENTIFICATION</scope>
</reference>
<dbReference type="InParanoid" id="A0A1X7V245"/>
<organism evidence="1">
    <name type="scientific">Amphimedon queenslandica</name>
    <name type="common">Sponge</name>
    <dbReference type="NCBI Taxonomy" id="400682"/>
    <lineage>
        <taxon>Eukaryota</taxon>
        <taxon>Metazoa</taxon>
        <taxon>Porifera</taxon>
        <taxon>Demospongiae</taxon>
        <taxon>Heteroscleromorpha</taxon>
        <taxon>Haplosclerida</taxon>
        <taxon>Niphatidae</taxon>
        <taxon>Amphimedon</taxon>
    </lineage>
</organism>
<accession>A0A1X7V245</accession>
<proteinExistence type="predicted"/>
<dbReference type="EnsemblMetazoa" id="Aqu2.1.34078_001">
    <property type="protein sequence ID" value="Aqu2.1.34078_001"/>
    <property type="gene ID" value="Aqu2.1.34078"/>
</dbReference>